<keyword evidence="5" id="KW-0472">Membrane</keyword>
<organism evidence="8 9">
    <name type="scientific">Cymbomonas tetramitiformis</name>
    <dbReference type="NCBI Taxonomy" id="36881"/>
    <lineage>
        <taxon>Eukaryota</taxon>
        <taxon>Viridiplantae</taxon>
        <taxon>Chlorophyta</taxon>
        <taxon>Pyramimonadophyceae</taxon>
        <taxon>Pyramimonadales</taxon>
        <taxon>Pyramimonadaceae</taxon>
        <taxon>Cymbomonas</taxon>
    </lineage>
</organism>
<dbReference type="SUPFAM" id="SSF53756">
    <property type="entry name" value="UDP-Glycosyltransferase/glycogen phosphorylase"/>
    <property type="match status" value="1"/>
</dbReference>
<evidence type="ECO:0000256" key="1">
    <source>
        <dbReference type="ARBA" id="ARBA00004922"/>
    </source>
</evidence>
<dbReference type="Pfam" id="PF00852">
    <property type="entry name" value="Glyco_transf_10"/>
    <property type="match status" value="1"/>
</dbReference>
<name>A0AAE0BTG4_9CHLO</name>
<keyword evidence="3 5" id="KW-0328">Glycosyltransferase</keyword>
<evidence type="ECO:0000259" key="7">
    <source>
        <dbReference type="Pfam" id="PF00852"/>
    </source>
</evidence>
<gene>
    <name evidence="8" type="ORF">CYMTET_48641</name>
</gene>
<dbReference type="InterPro" id="IPR055270">
    <property type="entry name" value="Glyco_tran_10_C"/>
</dbReference>
<dbReference type="EC" id="2.4.1.-" evidence="5"/>
<feature type="region of interest" description="Disordered" evidence="6">
    <location>
        <begin position="1"/>
        <end position="28"/>
    </location>
</feature>
<protein>
    <recommendedName>
        <fullName evidence="5">Fucosyltransferase</fullName>
        <ecNumber evidence="5">2.4.1.-</ecNumber>
    </recommendedName>
</protein>
<dbReference type="GO" id="GO:0008417">
    <property type="term" value="F:fucosyltransferase activity"/>
    <property type="evidence" value="ECO:0007669"/>
    <property type="project" value="InterPro"/>
</dbReference>
<evidence type="ECO:0000313" key="8">
    <source>
        <dbReference type="EMBL" id="KAK3241609.1"/>
    </source>
</evidence>
<dbReference type="PANTHER" id="PTHR11929:SF194">
    <property type="entry name" value="ALPHA-(1,3)-FUCOSYLTRANSFERASE 10"/>
    <property type="match status" value="1"/>
</dbReference>
<proteinExistence type="inferred from homology"/>
<dbReference type="InterPro" id="IPR038577">
    <property type="entry name" value="GT10-like_C_sf"/>
</dbReference>
<comment type="caution">
    <text evidence="8">The sequence shown here is derived from an EMBL/GenBank/DDBJ whole genome shotgun (WGS) entry which is preliminary data.</text>
</comment>
<evidence type="ECO:0000256" key="2">
    <source>
        <dbReference type="ARBA" id="ARBA00008919"/>
    </source>
</evidence>
<reference evidence="8 9" key="1">
    <citation type="journal article" date="2015" name="Genome Biol. Evol.">
        <title>Comparative Genomics of a Bacterivorous Green Alga Reveals Evolutionary Causalities and Consequences of Phago-Mixotrophic Mode of Nutrition.</title>
        <authorList>
            <person name="Burns J.A."/>
            <person name="Paasch A."/>
            <person name="Narechania A."/>
            <person name="Kim E."/>
        </authorList>
    </citation>
    <scope>NUCLEOTIDE SEQUENCE [LARGE SCALE GENOMIC DNA]</scope>
    <source>
        <strain evidence="8 9">PLY_AMNH</strain>
    </source>
</reference>
<dbReference type="EMBL" id="LGRX02033360">
    <property type="protein sequence ID" value="KAK3241609.1"/>
    <property type="molecule type" value="Genomic_DNA"/>
</dbReference>
<comment type="similarity">
    <text evidence="2 5">Belongs to the glycosyltransferase 10 family.</text>
</comment>
<accession>A0AAE0BTG4</accession>
<keyword evidence="4 5" id="KW-0808">Transferase</keyword>
<evidence type="ECO:0000256" key="4">
    <source>
        <dbReference type="ARBA" id="ARBA00022679"/>
    </source>
</evidence>
<keyword evidence="5" id="KW-0333">Golgi apparatus</keyword>
<dbReference type="GO" id="GO:0032580">
    <property type="term" value="C:Golgi cisterna membrane"/>
    <property type="evidence" value="ECO:0007669"/>
    <property type="project" value="UniProtKB-SubCell"/>
</dbReference>
<sequence>MRSRAKKPAKVESLVRQDLSTQQPWEKHESIRMAGTSGRGKITIGLVGHTWYGEYLLKQNEKMQRECSVPCEFVQYRTRNTRDADPHPPSALFFGHSEQRVHKLEVQRIHAHVPQSSPWIIWCSEPRGQWPCFHYPKEGGRMEDTDWLPDNRQYLTANFDLHSDIPITFGDFPLLHAKMTKFKGWKHPDTAKDASSWVQEWVGHVKRAASSRDIFASVFMRECTPRRTPYLQELMNVLQVNYGYKVASFGNCLHNSGRSMPDLDGRILLQAQSTFCLVFDKADIEGYLSEQLSMAWVAGCIPVYWGRGQVEEMAPHPRSFVNANAFQSAALLAERLHAINTGDKLYLEHTEWRSRGLSPNYIQYLSEGWRTGGCRMCQAVADYQEQRRPGRVKPAPAS</sequence>
<evidence type="ECO:0000256" key="3">
    <source>
        <dbReference type="ARBA" id="ARBA00022676"/>
    </source>
</evidence>
<keyword evidence="5" id="KW-0812">Transmembrane</keyword>
<evidence type="ECO:0000313" key="9">
    <source>
        <dbReference type="Proteomes" id="UP001190700"/>
    </source>
</evidence>
<keyword evidence="9" id="KW-1185">Reference proteome</keyword>
<dbReference type="PANTHER" id="PTHR11929">
    <property type="entry name" value="ALPHA- 1,3 -FUCOSYLTRANSFERASE"/>
    <property type="match status" value="1"/>
</dbReference>
<feature type="domain" description="Fucosyltransferase C-terminal" evidence="7">
    <location>
        <begin position="225"/>
        <end position="387"/>
    </location>
</feature>
<dbReference type="AlphaFoldDB" id="A0AAE0BTG4"/>
<dbReference type="Proteomes" id="UP001190700">
    <property type="component" value="Unassembled WGS sequence"/>
</dbReference>
<comment type="subcellular location">
    <subcellularLocation>
        <location evidence="5">Golgi apparatus</location>
        <location evidence="5">Golgi stack membrane</location>
        <topology evidence="5">Single-pass type II membrane protein</topology>
    </subcellularLocation>
</comment>
<evidence type="ECO:0000256" key="5">
    <source>
        <dbReference type="RuleBase" id="RU003832"/>
    </source>
</evidence>
<dbReference type="Gene3D" id="3.40.50.11660">
    <property type="entry name" value="Glycosyl transferase family 10, C-terminal domain"/>
    <property type="match status" value="1"/>
</dbReference>
<evidence type="ECO:0000256" key="6">
    <source>
        <dbReference type="SAM" id="MobiDB-lite"/>
    </source>
</evidence>
<dbReference type="InterPro" id="IPR001503">
    <property type="entry name" value="Glyco_trans_10"/>
</dbReference>
<comment type="pathway">
    <text evidence="1">Protein modification; protein glycosylation.</text>
</comment>